<keyword evidence="3" id="KW-1185">Reference proteome</keyword>
<gene>
    <name evidence="2" type="ORF">N864_00995</name>
</gene>
<proteinExistence type="predicted"/>
<dbReference type="EMBL" id="AWQS01000006">
    <property type="protein sequence ID" value="EWT07712.1"/>
    <property type="molecule type" value="Genomic_DNA"/>
</dbReference>
<accession>W9GRN3</accession>
<keyword evidence="1" id="KW-0812">Transmembrane</keyword>
<name>W9GRN3_9MICO</name>
<dbReference type="AlphaFoldDB" id="W9GRN3"/>
<dbReference type="RefSeq" id="WP_034712613.1">
    <property type="nucleotide sequence ID" value="NZ_AWQS01000006.1"/>
</dbReference>
<sequence length="74" mass="7787">MSDLPRPNRAQGRLIAIAVLLYGVGYPTALAGGWMGGWVLVSLGGVALMALGVVTVRRIGRSDARTPLPRDLSE</sequence>
<evidence type="ECO:0000256" key="1">
    <source>
        <dbReference type="SAM" id="Phobius"/>
    </source>
</evidence>
<evidence type="ECO:0000313" key="3">
    <source>
        <dbReference type="Proteomes" id="UP000019494"/>
    </source>
</evidence>
<feature type="transmembrane region" description="Helical" evidence="1">
    <location>
        <begin position="12"/>
        <end position="29"/>
    </location>
</feature>
<reference evidence="3" key="1">
    <citation type="submission" date="2013-08" db="EMBL/GenBank/DDBJ databases">
        <title>Intrasporangium oryzae NRRL B-24470.</title>
        <authorList>
            <person name="Liu H."/>
            <person name="Wang G."/>
        </authorList>
    </citation>
    <scope>NUCLEOTIDE SEQUENCE [LARGE SCALE GENOMIC DNA]</scope>
    <source>
        <strain evidence="3">Q5-1</strain>
    </source>
</reference>
<comment type="caution">
    <text evidence="2">The sequence shown here is derived from an EMBL/GenBank/DDBJ whole genome shotgun (WGS) entry which is preliminary data.</text>
</comment>
<keyword evidence="1" id="KW-1133">Transmembrane helix</keyword>
<protein>
    <submittedName>
        <fullName evidence="2">Uncharacterized protein</fullName>
    </submittedName>
</protein>
<evidence type="ECO:0000313" key="2">
    <source>
        <dbReference type="EMBL" id="EWT07712.1"/>
    </source>
</evidence>
<dbReference type="Proteomes" id="UP000019494">
    <property type="component" value="Unassembled WGS sequence"/>
</dbReference>
<feature type="transmembrane region" description="Helical" evidence="1">
    <location>
        <begin position="35"/>
        <end position="56"/>
    </location>
</feature>
<keyword evidence="1" id="KW-0472">Membrane</keyword>
<organism evidence="2 3">
    <name type="scientific">Intrasporangium chromatireducens Q5-1</name>
    <dbReference type="NCBI Taxonomy" id="584657"/>
    <lineage>
        <taxon>Bacteria</taxon>
        <taxon>Bacillati</taxon>
        <taxon>Actinomycetota</taxon>
        <taxon>Actinomycetes</taxon>
        <taxon>Micrococcales</taxon>
        <taxon>Intrasporangiaceae</taxon>
        <taxon>Intrasporangium</taxon>
    </lineage>
</organism>